<sequence length="129" mass="14388">MKPMGIALATIRSKGVYRYLLQQVLKSTSVNKLPLFTPPRTIVNTGNIVRTSVLERGVIDKQRKHVGYSTRSAQEVYLTKKLNTTCTAPGKNPKTWLAVIRPPTEMAIIQAQHTSVQNMSFSPPFLFCA</sequence>
<name>A0A8R1IRE0_CAEJA</name>
<dbReference type="Proteomes" id="UP000005237">
    <property type="component" value="Unassembled WGS sequence"/>
</dbReference>
<reference evidence="2" key="1">
    <citation type="submission" date="2010-08" db="EMBL/GenBank/DDBJ databases">
        <authorList>
            <consortium name="Caenorhabditis japonica Sequencing Consortium"/>
            <person name="Wilson R.K."/>
        </authorList>
    </citation>
    <scope>NUCLEOTIDE SEQUENCE [LARGE SCALE GENOMIC DNA]</scope>
    <source>
        <strain evidence="2">DF5081</strain>
    </source>
</reference>
<protein>
    <submittedName>
        <fullName evidence="1">Uncharacterized protein</fullName>
    </submittedName>
</protein>
<evidence type="ECO:0000313" key="1">
    <source>
        <dbReference type="EnsemblMetazoa" id="CJA40484.1"/>
    </source>
</evidence>
<reference evidence="1" key="2">
    <citation type="submission" date="2022-06" db="UniProtKB">
        <authorList>
            <consortium name="EnsemblMetazoa"/>
        </authorList>
    </citation>
    <scope>IDENTIFICATION</scope>
    <source>
        <strain evidence="1">DF5081</strain>
    </source>
</reference>
<evidence type="ECO:0000313" key="2">
    <source>
        <dbReference type="Proteomes" id="UP000005237"/>
    </source>
</evidence>
<proteinExistence type="predicted"/>
<dbReference type="AlphaFoldDB" id="A0A8R1IRE0"/>
<dbReference type="EnsemblMetazoa" id="CJA40484.1">
    <property type="protein sequence ID" value="CJA40484.1"/>
    <property type="gene ID" value="WBGene00216332"/>
</dbReference>
<accession>A0A8R1IRE0</accession>
<organism evidence="1 2">
    <name type="scientific">Caenorhabditis japonica</name>
    <dbReference type="NCBI Taxonomy" id="281687"/>
    <lineage>
        <taxon>Eukaryota</taxon>
        <taxon>Metazoa</taxon>
        <taxon>Ecdysozoa</taxon>
        <taxon>Nematoda</taxon>
        <taxon>Chromadorea</taxon>
        <taxon>Rhabditida</taxon>
        <taxon>Rhabditina</taxon>
        <taxon>Rhabditomorpha</taxon>
        <taxon>Rhabditoidea</taxon>
        <taxon>Rhabditidae</taxon>
        <taxon>Peloderinae</taxon>
        <taxon>Caenorhabditis</taxon>
    </lineage>
</organism>
<keyword evidence="2" id="KW-1185">Reference proteome</keyword>